<evidence type="ECO:0000256" key="2">
    <source>
        <dbReference type="ARBA" id="ARBA00012438"/>
    </source>
</evidence>
<protein>
    <recommendedName>
        <fullName evidence="2">histidine kinase</fullName>
        <ecNumber evidence="2">2.7.13.3</ecNumber>
    </recommendedName>
</protein>
<comment type="caution">
    <text evidence="9">The sequence shown here is derived from an EMBL/GenBank/DDBJ whole genome shotgun (WGS) entry which is preliminary data.</text>
</comment>
<evidence type="ECO:0000313" key="10">
    <source>
        <dbReference type="Proteomes" id="UP000263094"/>
    </source>
</evidence>
<keyword evidence="7" id="KW-0812">Transmembrane</keyword>
<keyword evidence="9" id="KW-0547">Nucleotide-binding</keyword>
<keyword evidence="9" id="KW-0067">ATP-binding</keyword>
<evidence type="ECO:0000256" key="3">
    <source>
        <dbReference type="ARBA" id="ARBA00022553"/>
    </source>
</evidence>
<dbReference type="GO" id="GO:0005524">
    <property type="term" value="F:ATP binding"/>
    <property type="evidence" value="ECO:0007669"/>
    <property type="project" value="UniProtKB-KW"/>
</dbReference>
<dbReference type="GO" id="GO:0004673">
    <property type="term" value="F:protein histidine kinase activity"/>
    <property type="evidence" value="ECO:0007669"/>
    <property type="project" value="UniProtKB-EC"/>
</dbReference>
<organism evidence="9 10">
    <name type="scientific">Streptomyces triticagri</name>
    <dbReference type="NCBI Taxonomy" id="2293568"/>
    <lineage>
        <taxon>Bacteria</taxon>
        <taxon>Bacillati</taxon>
        <taxon>Actinomycetota</taxon>
        <taxon>Actinomycetes</taxon>
        <taxon>Kitasatosporales</taxon>
        <taxon>Streptomycetaceae</taxon>
        <taxon>Streptomyces</taxon>
    </lineage>
</organism>
<gene>
    <name evidence="9" type="ORF">DY218_24420</name>
</gene>
<evidence type="ECO:0000256" key="7">
    <source>
        <dbReference type="SAM" id="Phobius"/>
    </source>
</evidence>
<feature type="transmembrane region" description="Helical" evidence="7">
    <location>
        <begin position="12"/>
        <end position="30"/>
    </location>
</feature>
<evidence type="ECO:0000256" key="1">
    <source>
        <dbReference type="ARBA" id="ARBA00000085"/>
    </source>
</evidence>
<evidence type="ECO:0000256" key="4">
    <source>
        <dbReference type="ARBA" id="ARBA00022679"/>
    </source>
</evidence>
<dbReference type="GO" id="GO:0000160">
    <property type="term" value="P:phosphorelay signal transduction system"/>
    <property type="evidence" value="ECO:0007669"/>
    <property type="project" value="TreeGrafter"/>
</dbReference>
<dbReference type="InterPro" id="IPR050428">
    <property type="entry name" value="TCS_sensor_his_kinase"/>
</dbReference>
<dbReference type="InterPro" id="IPR003594">
    <property type="entry name" value="HATPase_dom"/>
</dbReference>
<evidence type="ECO:0000256" key="6">
    <source>
        <dbReference type="SAM" id="MobiDB-lite"/>
    </source>
</evidence>
<name>A0A372LZT0_9ACTN</name>
<keyword evidence="7" id="KW-1133">Transmembrane helix</keyword>
<feature type="compositionally biased region" description="Low complexity" evidence="6">
    <location>
        <begin position="419"/>
        <end position="429"/>
    </location>
</feature>
<dbReference type="EC" id="2.7.13.3" evidence="2"/>
<comment type="catalytic activity">
    <reaction evidence="1">
        <text>ATP + protein L-histidine = ADP + protein N-phospho-L-histidine.</text>
        <dbReference type="EC" id="2.7.13.3"/>
    </reaction>
</comment>
<keyword evidence="7" id="KW-0472">Membrane</keyword>
<dbReference type="Gene3D" id="3.30.565.10">
    <property type="entry name" value="Histidine kinase-like ATPase, C-terminal domain"/>
    <property type="match status" value="1"/>
</dbReference>
<dbReference type="InterPro" id="IPR036890">
    <property type="entry name" value="HATPase_C_sf"/>
</dbReference>
<dbReference type="Proteomes" id="UP000263094">
    <property type="component" value="Unassembled WGS sequence"/>
</dbReference>
<feature type="non-terminal residue" evidence="9">
    <location>
        <position position="429"/>
    </location>
</feature>
<keyword evidence="3" id="KW-0597">Phosphoprotein</keyword>
<proteinExistence type="predicted"/>
<dbReference type="EMBL" id="QUAK01000142">
    <property type="protein sequence ID" value="RFU84079.1"/>
    <property type="molecule type" value="Genomic_DNA"/>
</dbReference>
<sequence length="429" mass="46161">MTMIDYLQSQDLVFWLLVLVIPVLVVVALRERSVARTHRRRSARALDQRRERDAALRWLAETYLRQIENPNEDPGPFSLPNDALAGTEFEQTLAVVAQRFHGSTIDARDRADAAVRTALQAVTSGFLSRTLSQQRSIESMERRFDNPQVLESLMEINHQNAGLGNWARTIAVICGGTVGRQREPVTLTDVARAAAGEIHDYKRVQVRSMLDVSVLSHAVNPVVLAVAALLDNAARYSRPEHEIEVNLRTVPNGALVVIDDYGIGMGEAERRRAVELLAGTSQIEIASLGSTPQFGFRVVGLLAHRFGFTVNVDHSPYGGVRAVILLPHSLLTSQAGADTPPAEETGQAPVPRPRAGEPAIAPPVPGQGGVRHVPRQPLDPSVPPPSAPAAREPERPRAVPPPAVAEPGGHRSAPPPAAADPAGPGSVPP</sequence>
<dbReference type="SUPFAM" id="SSF55874">
    <property type="entry name" value="ATPase domain of HSP90 chaperone/DNA topoisomerase II/histidine kinase"/>
    <property type="match status" value="1"/>
</dbReference>
<dbReference type="Pfam" id="PF02518">
    <property type="entry name" value="HATPase_c"/>
    <property type="match status" value="1"/>
</dbReference>
<keyword evidence="10" id="KW-1185">Reference proteome</keyword>
<evidence type="ECO:0000256" key="5">
    <source>
        <dbReference type="ARBA" id="ARBA00022777"/>
    </source>
</evidence>
<dbReference type="PANTHER" id="PTHR45436:SF5">
    <property type="entry name" value="SENSOR HISTIDINE KINASE TRCS"/>
    <property type="match status" value="1"/>
</dbReference>
<feature type="domain" description="Histidine kinase/HSP90-like ATPase" evidence="8">
    <location>
        <begin position="222"/>
        <end position="328"/>
    </location>
</feature>
<feature type="region of interest" description="Disordered" evidence="6">
    <location>
        <begin position="335"/>
        <end position="429"/>
    </location>
</feature>
<dbReference type="PANTHER" id="PTHR45436">
    <property type="entry name" value="SENSOR HISTIDINE KINASE YKOH"/>
    <property type="match status" value="1"/>
</dbReference>
<evidence type="ECO:0000313" key="9">
    <source>
        <dbReference type="EMBL" id="RFU84079.1"/>
    </source>
</evidence>
<dbReference type="GO" id="GO:0005886">
    <property type="term" value="C:plasma membrane"/>
    <property type="evidence" value="ECO:0007669"/>
    <property type="project" value="TreeGrafter"/>
</dbReference>
<dbReference type="AlphaFoldDB" id="A0A372LZT0"/>
<keyword evidence="5" id="KW-0418">Kinase</keyword>
<accession>A0A372LZT0</accession>
<keyword evidence="4" id="KW-0808">Transferase</keyword>
<evidence type="ECO:0000259" key="8">
    <source>
        <dbReference type="Pfam" id="PF02518"/>
    </source>
</evidence>
<reference evidence="9 10" key="1">
    <citation type="submission" date="2018-08" db="EMBL/GenBank/DDBJ databases">
        <title>Isolation, diversity and antifungal activity of Actinobacteria from wheat.</title>
        <authorList>
            <person name="Han C."/>
        </authorList>
    </citation>
    <scope>NUCLEOTIDE SEQUENCE [LARGE SCALE GENOMIC DNA]</scope>
    <source>
        <strain evidence="9 10">NEAU-YY421</strain>
    </source>
</reference>